<feature type="transmembrane region" description="Helical" evidence="1">
    <location>
        <begin position="158"/>
        <end position="176"/>
    </location>
</feature>
<evidence type="ECO:0000313" key="3">
    <source>
        <dbReference type="EMBL" id="GAP31193.1"/>
    </source>
</evidence>
<dbReference type="Proteomes" id="UP000037179">
    <property type="component" value="Unassembled WGS sequence"/>
</dbReference>
<keyword evidence="1" id="KW-0472">Membrane</keyword>
<reference evidence="3 4" key="2">
    <citation type="journal article" date="2016" name="Genome Announc.">
        <title>Draft Genome Sequence of Erythromycin- and Oxytetracycline-Sensitive Nocardia seriolae Strain U-1 (NBRC 110359).</title>
        <authorList>
            <person name="Imajoh M."/>
            <person name="Sukeda M."/>
            <person name="Shimizu M."/>
            <person name="Yamane J."/>
            <person name="Ohnishi K."/>
            <person name="Oshima S."/>
        </authorList>
    </citation>
    <scope>NUCLEOTIDE SEQUENCE [LARGE SCALE GENOMIC DNA]</scope>
    <source>
        <strain evidence="3 4">U-1</strain>
    </source>
</reference>
<dbReference type="PANTHER" id="PTHR34989">
    <property type="entry name" value="PROTEIN HDED"/>
    <property type="match status" value="1"/>
</dbReference>
<feature type="transmembrane region" description="Helical" evidence="1">
    <location>
        <begin position="135"/>
        <end position="152"/>
    </location>
</feature>
<evidence type="ECO:0000256" key="1">
    <source>
        <dbReference type="SAM" id="Phobius"/>
    </source>
</evidence>
<reference evidence="2 5" key="3">
    <citation type="submission" date="2016-10" db="EMBL/GenBank/DDBJ databases">
        <title>Genome sequence of Nocardia seriolae strain EM150506, isolated from Anguila japonica.</title>
        <authorList>
            <person name="Han H.-J."/>
        </authorList>
    </citation>
    <scope>NUCLEOTIDE SEQUENCE [LARGE SCALE GENOMIC DNA]</scope>
    <source>
        <strain evidence="2 5">EM150506</strain>
    </source>
</reference>
<dbReference type="PROSITE" id="PS51257">
    <property type="entry name" value="PROKAR_LIPOPROTEIN"/>
    <property type="match status" value="1"/>
</dbReference>
<name>A0ABC9Z258_9NOCA</name>
<feature type="transmembrane region" description="Helical" evidence="1">
    <location>
        <begin position="44"/>
        <end position="64"/>
    </location>
</feature>
<dbReference type="RefSeq" id="WP_033089806.1">
    <property type="nucleotide sequence ID" value="NZ_AP028458.1"/>
</dbReference>
<gene>
    <name evidence="2" type="ORF">NS506_04502</name>
    <name evidence="3" type="ORF">NSK11_contig00106-0021</name>
</gene>
<dbReference type="InterPro" id="IPR005325">
    <property type="entry name" value="DUF308_memb"/>
</dbReference>
<protein>
    <recommendedName>
        <fullName evidence="6">DUF308 domain-containing protein</fullName>
    </recommendedName>
</protein>
<evidence type="ECO:0000313" key="2">
    <source>
        <dbReference type="EMBL" id="APA98550.1"/>
    </source>
</evidence>
<evidence type="ECO:0000313" key="5">
    <source>
        <dbReference type="Proteomes" id="UP000180166"/>
    </source>
</evidence>
<keyword evidence="4" id="KW-1185">Reference proteome</keyword>
<organism evidence="3 4">
    <name type="scientific">Nocardia seriolae</name>
    <dbReference type="NCBI Taxonomy" id="37332"/>
    <lineage>
        <taxon>Bacteria</taxon>
        <taxon>Bacillati</taxon>
        <taxon>Actinomycetota</taxon>
        <taxon>Actinomycetes</taxon>
        <taxon>Mycobacteriales</taxon>
        <taxon>Nocardiaceae</taxon>
        <taxon>Nocardia</taxon>
    </lineage>
</organism>
<dbReference type="Pfam" id="PF03729">
    <property type="entry name" value="DUF308"/>
    <property type="match status" value="2"/>
</dbReference>
<dbReference type="InterPro" id="IPR052712">
    <property type="entry name" value="Acid_resist_chaperone_HdeD"/>
</dbReference>
<dbReference type="KEGG" id="nsr:NS506_04502"/>
<dbReference type="EMBL" id="CP017839">
    <property type="protein sequence ID" value="APA98550.1"/>
    <property type="molecule type" value="Genomic_DNA"/>
</dbReference>
<evidence type="ECO:0008006" key="6">
    <source>
        <dbReference type="Google" id="ProtNLM"/>
    </source>
</evidence>
<feature type="transmembrane region" description="Helical" evidence="1">
    <location>
        <begin position="76"/>
        <end position="93"/>
    </location>
</feature>
<reference evidence="4" key="1">
    <citation type="submission" date="2015-07" db="EMBL/GenBank/DDBJ databases">
        <title>Nocardia seriolae U-1 whole genome shotgun sequence.</title>
        <authorList>
            <person name="Imajoh M."/>
            <person name="Fukumoto Y."/>
            <person name="Sukeda M."/>
            <person name="Yamane J."/>
            <person name="Yamasaki K."/>
            <person name="Shimizu M."/>
            <person name="Ohnishi K."/>
            <person name="Oshima S."/>
        </authorList>
    </citation>
    <scope>NUCLEOTIDE SEQUENCE [LARGE SCALE GENOMIC DNA]</scope>
    <source>
        <strain evidence="4">U-1</strain>
    </source>
</reference>
<evidence type="ECO:0000313" key="4">
    <source>
        <dbReference type="Proteomes" id="UP000037179"/>
    </source>
</evidence>
<keyword evidence="1" id="KW-0812">Transmembrane</keyword>
<keyword evidence="1" id="KW-1133">Transmembrane helix</keyword>
<dbReference type="Proteomes" id="UP000180166">
    <property type="component" value="Chromosome"/>
</dbReference>
<proteinExistence type="predicted"/>
<sequence>MPATRIEGRTDVFAEWAWQSLVVTGGCSVILGVVLAVWPDKSVTVAGILYGLVLVASAAVQLIVAFGAHVGTALKVLEVASAIIALGLAAWSFNSGESVAFLALWIGMGWAVRGIVQAIVGVWSEQFAGAGRQEVVGLITLVLGVVIAVVPFTTMPALSFSVGLFTIALGVSEIGLGARSERRAVGEVR</sequence>
<dbReference type="AlphaFoldDB" id="A0ABC9Z258"/>
<feature type="transmembrane region" description="Helical" evidence="1">
    <location>
        <begin position="99"/>
        <end position="123"/>
    </location>
</feature>
<dbReference type="EMBL" id="BBYQ01000106">
    <property type="protein sequence ID" value="GAP31193.1"/>
    <property type="molecule type" value="Genomic_DNA"/>
</dbReference>
<dbReference type="PANTHER" id="PTHR34989:SF1">
    <property type="entry name" value="PROTEIN HDED"/>
    <property type="match status" value="1"/>
</dbReference>
<accession>A0ABC9Z258</accession>
<feature type="transmembrane region" description="Helical" evidence="1">
    <location>
        <begin position="12"/>
        <end position="38"/>
    </location>
</feature>